<reference evidence="1 2" key="1">
    <citation type="journal article" date="2019" name="Int. J. Syst. Evol. Microbiol.">
        <title>The Global Catalogue of Microorganisms (GCM) 10K type strain sequencing project: providing services to taxonomists for standard genome sequencing and annotation.</title>
        <authorList>
            <consortium name="The Broad Institute Genomics Platform"/>
            <consortium name="The Broad Institute Genome Sequencing Center for Infectious Disease"/>
            <person name="Wu L."/>
            <person name="Ma J."/>
        </authorList>
    </citation>
    <scope>NUCLEOTIDE SEQUENCE [LARGE SCALE GENOMIC DNA]</scope>
    <source>
        <strain evidence="1 2">GX26</strain>
    </source>
</reference>
<evidence type="ECO:0000313" key="1">
    <source>
        <dbReference type="EMBL" id="MFC6953221.1"/>
    </source>
</evidence>
<gene>
    <name evidence="1" type="ORF">ACFQGB_10135</name>
</gene>
<evidence type="ECO:0008006" key="3">
    <source>
        <dbReference type="Google" id="ProtNLM"/>
    </source>
</evidence>
<protein>
    <recommendedName>
        <fullName evidence="3">MJ0042 family finger-like domain-containing protein</fullName>
    </recommendedName>
</protein>
<dbReference type="RefSeq" id="WP_336350184.1">
    <property type="nucleotide sequence ID" value="NZ_JAZAQL010000002.1"/>
</dbReference>
<accession>A0ABD5VK04</accession>
<proteinExistence type="predicted"/>
<dbReference type="AlphaFoldDB" id="A0ABD5VK04"/>
<evidence type="ECO:0000313" key="2">
    <source>
        <dbReference type="Proteomes" id="UP001596395"/>
    </source>
</evidence>
<comment type="caution">
    <text evidence="1">The sequence shown here is derived from an EMBL/GenBank/DDBJ whole genome shotgun (WGS) entry which is preliminary data.</text>
</comment>
<keyword evidence="2" id="KW-1185">Reference proteome</keyword>
<dbReference type="EMBL" id="JBHSXN010000002">
    <property type="protein sequence ID" value="MFC6953221.1"/>
    <property type="molecule type" value="Genomic_DNA"/>
</dbReference>
<dbReference type="Proteomes" id="UP001596395">
    <property type="component" value="Unassembled WGS sequence"/>
</dbReference>
<organism evidence="1 2">
    <name type="scientific">Halorubellus litoreus</name>
    <dbReference type="NCBI Taxonomy" id="755308"/>
    <lineage>
        <taxon>Archaea</taxon>
        <taxon>Methanobacteriati</taxon>
        <taxon>Methanobacteriota</taxon>
        <taxon>Stenosarchaea group</taxon>
        <taxon>Halobacteria</taxon>
        <taxon>Halobacteriales</taxon>
        <taxon>Halorubellaceae</taxon>
        <taxon>Halorubellus</taxon>
    </lineage>
</organism>
<name>A0ABD5VK04_9EURY</name>
<sequence length="60" mass="6226">MTTEYDLPCATCDGPLARDTVAPDDLGVDAPGPVPVATCEHCGSRYYPAEALEVIGNEAS</sequence>